<evidence type="ECO:0000256" key="3">
    <source>
        <dbReference type="ARBA" id="ARBA00022676"/>
    </source>
</evidence>
<evidence type="ECO:0000256" key="2">
    <source>
        <dbReference type="ARBA" id="ARBA00022475"/>
    </source>
</evidence>
<organism evidence="10">
    <name type="scientific">Desulfobacca acetoxidans</name>
    <dbReference type="NCBI Taxonomy" id="60893"/>
    <lineage>
        <taxon>Bacteria</taxon>
        <taxon>Pseudomonadati</taxon>
        <taxon>Thermodesulfobacteriota</taxon>
        <taxon>Desulfobaccia</taxon>
        <taxon>Desulfobaccales</taxon>
        <taxon>Desulfobaccaceae</taxon>
        <taxon>Desulfobacca</taxon>
    </lineage>
</organism>
<evidence type="ECO:0000256" key="1">
    <source>
        <dbReference type="ARBA" id="ARBA00004651"/>
    </source>
</evidence>
<keyword evidence="3" id="KW-0328">Glycosyltransferase</keyword>
<feature type="transmembrane region" description="Helical" evidence="8">
    <location>
        <begin position="172"/>
        <end position="193"/>
    </location>
</feature>
<accession>A0A7C3SJW8</accession>
<dbReference type="GO" id="GO:0005886">
    <property type="term" value="C:plasma membrane"/>
    <property type="evidence" value="ECO:0007669"/>
    <property type="project" value="UniProtKB-SubCell"/>
</dbReference>
<dbReference type="InterPro" id="IPR050297">
    <property type="entry name" value="LipidA_mod_glycosyltrf_83"/>
</dbReference>
<dbReference type="PANTHER" id="PTHR33908:SF11">
    <property type="entry name" value="MEMBRANE PROTEIN"/>
    <property type="match status" value="1"/>
</dbReference>
<comment type="caution">
    <text evidence="10">The sequence shown here is derived from an EMBL/GenBank/DDBJ whole genome shotgun (WGS) entry which is preliminary data.</text>
</comment>
<feature type="transmembrane region" description="Helical" evidence="8">
    <location>
        <begin position="84"/>
        <end position="114"/>
    </location>
</feature>
<evidence type="ECO:0000256" key="7">
    <source>
        <dbReference type="ARBA" id="ARBA00023136"/>
    </source>
</evidence>
<dbReference type="AlphaFoldDB" id="A0A7C3SJW8"/>
<reference evidence="10" key="1">
    <citation type="journal article" date="2020" name="mSystems">
        <title>Genome- and Community-Level Interaction Insights into Carbon Utilization and Element Cycling Functions of Hydrothermarchaeota in Hydrothermal Sediment.</title>
        <authorList>
            <person name="Zhou Z."/>
            <person name="Liu Y."/>
            <person name="Xu W."/>
            <person name="Pan J."/>
            <person name="Luo Z.H."/>
            <person name="Li M."/>
        </authorList>
    </citation>
    <scope>NUCLEOTIDE SEQUENCE [LARGE SCALE GENOMIC DNA]</scope>
    <source>
        <strain evidence="10">SpSt-776</strain>
    </source>
</reference>
<protein>
    <recommendedName>
        <fullName evidence="9">Glycosyltransferase RgtA/B/C/D-like domain-containing protein</fullName>
    </recommendedName>
</protein>
<feature type="transmembrane region" description="Helical" evidence="8">
    <location>
        <begin position="121"/>
        <end position="141"/>
    </location>
</feature>
<feature type="transmembrane region" description="Helical" evidence="8">
    <location>
        <begin position="147"/>
        <end position="165"/>
    </location>
</feature>
<dbReference type="Pfam" id="PF13231">
    <property type="entry name" value="PMT_2"/>
    <property type="match status" value="1"/>
</dbReference>
<sequence>MSEEKMHRLNKVIVLYEKHQKVIISMLAAILLTGGICFSIFLGDNLKFADEKDYLRIANNLSTKHIYSIDGVNPTAFRSPGYPLILYGILQLGVSIVTIRIFNYIALSISLILFYKLLKKIGGAISGGIGAFLICFYPVLFFTAGMLYPQAVAIALFILILYLLIKNIESDKFYYFLICGLLYGYLILIHPLFLLNLPVIISYPFLLGQKKKLIKAFIFFLSSLIVISFWVYRNSIIAFGLNNMVQFV</sequence>
<feature type="transmembrane region" description="Helical" evidence="8">
    <location>
        <begin position="21"/>
        <end position="42"/>
    </location>
</feature>
<dbReference type="GO" id="GO:0009103">
    <property type="term" value="P:lipopolysaccharide biosynthetic process"/>
    <property type="evidence" value="ECO:0007669"/>
    <property type="project" value="UniProtKB-ARBA"/>
</dbReference>
<keyword evidence="5 8" id="KW-0812">Transmembrane</keyword>
<keyword evidence="4" id="KW-0808">Transferase</keyword>
<dbReference type="EMBL" id="DTHB01000056">
    <property type="protein sequence ID" value="HGB15561.1"/>
    <property type="molecule type" value="Genomic_DNA"/>
</dbReference>
<evidence type="ECO:0000256" key="6">
    <source>
        <dbReference type="ARBA" id="ARBA00022989"/>
    </source>
</evidence>
<dbReference type="GO" id="GO:0016763">
    <property type="term" value="F:pentosyltransferase activity"/>
    <property type="evidence" value="ECO:0007669"/>
    <property type="project" value="TreeGrafter"/>
</dbReference>
<evidence type="ECO:0000259" key="9">
    <source>
        <dbReference type="Pfam" id="PF13231"/>
    </source>
</evidence>
<keyword evidence="7 8" id="KW-0472">Membrane</keyword>
<dbReference type="PANTHER" id="PTHR33908">
    <property type="entry name" value="MANNOSYLTRANSFERASE YKCB-RELATED"/>
    <property type="match status" value="1"/>
</dbReference>
<keyword evidence="6 8" id="KW-1133">Transmembrane helix</keyword>
<comment type="subcellular location">
    <subcellularLocation>
        <location evidence="1">Cell membrane</location>
        <topology evidence="1">Multi-pass membrane protein</topology>
    </subcellularLocation>
</comment>
<proteinExistence type="predicted"/>
<evidence type="ECO:0000256" key="8">
    <source>
        <dbReference type="SAM" id="Phobius"/>
    </source>
</evidence>
<gene>
    <name evidence="10" type="ORF">ENV62_10055</name>
</gene>
<dbReference type="InterPro" id="IPR038731">
    <property type="entry name" value="RgtA/B/C-like"/>
</dbReference>
<feature type="transmembrane region" description="Helical" evidence="8">
    <location>
        <begin position="213"/>
        <end position="232"/>
    </location>
</feature>
<feature type="domain" description="Glycosyltransferase RgtA/B/C/D-like" evidence="9">
    <location>
        <begin position="79"/>
        <end position="228"/>
    </location>
</feature>
<evidence type="ECO:0000313" key="10">
    <source>
        <dbReference type="EMBL" id="HGB15561.1"/>
    </source>
</evidence>
<evidence type="ECO:0000256" key="4">
    <source>
        <dbReference type="ARBA" id="ARBA00022679"/>
    </source>
</evidence>
<name>A0A7C3SJW8_9BACT</name>
<keyword evidence="2" id="KW-1003">Cell membrane</keyword>
<evidence type="ECO:0000256" key="5">
    <source>
        <dbReference type="ARBA" id="ARBA00022692"/>
    </source>
</evidence>